<dbReference type="PIRSF" id="PIRSF001619">
    <property type="entry name" value="Biotin_synth"/>
    <property type="match status" value="1"/>
</dbReference>
<dbReference type="GO" id="GO:0005506">
    <property type="term" value="F:iron ion binding"/>
    <property type="evidence" value="ECO:0007669"/>
    <property type="project" value="UniProtKB-UniRule"/>
</dbReference>
<feature type="binding site" evidence="16 17">
    <location>
        <position position="142"/>
    </location>
    <ligand>
        <name>[2Fe-2S] cluster</name>
        <dbReference type="ChEBI" id="CHEBI:190135"/>
    </ligand>
</feature>
<evidence type="ECO:0000259" key="18">
    <source>
        <dbReference type="PROSITE" id="PS51918"/>
    </source>
</evidence>
<evidence type="ECO:0000256" key="6">
    <source>
        <dbReference type="ARBA" id="ARBA00022679"/>
    </source>
</evidence>
<dbReference type="InterPro" id="IPR058240">
    <property type="entry name" value="rSAM_sf"/>
</dbReference>
<dbReference type="SMART" id="SM00729">
    <property type="entry name" value="Elp3"/>
    <property type="match status" value="1"/>
</dbReference>
<dbReference type="FunFam" id="3.20.20.70:FF:000026">
    <property type="entry name" value="Biotin synthase"/>
    <property type="match status" value="1"/>
</dbReference>
<evidence type="ECO:0000256" key="5">
    <source>
        <dbReference type="ARBA" id="ARBA00022485"/>
    </source>
</evidence>
<dbReference type="SFLD" id="SFLDS00029">
    <property type="entry name" value="Radical_SAM"/>
    <property type="match status" value="1"/>
</dbReference>
<evidence type="ECO:0000256" key="15">
    <source>
        <dbReference type="ARBA" id="ARBA00070199"/>
    </source>
</evidence>
<comment type="function">
    <text evidence="14 16">Catalyzes the conversion of dethiobiotin (DTB) to biotin by the insertion of a sulfur atom into dethiobiotin via a radical-based mechanism.</text>
</comment>
<dbReference type="PROSITE" id="PS51918">
    <property type="entry name" value="RADICAL_SAM"/>
    <property type="match status" value="1"/>
</dbReference>
<keyword evidence="12 16" id="KW-0411">Iron-sulfur</keyword>
<dbReference type="GO" id="GO:0009102">
    <property type="term" value="P:biotin biosynthetic process"/>
    <property type="evidence" value="ECO:0007669"/>
    <property type="project" value="UniProtKB-UniRule"/>
</dbReference>
<evidence type="ECO:0000256" key="1">
    <source>
        <dbReference type="ARBA" id="ARBA00004942"/>
    </source>
</evidence>
<dbReference type="InterPro" id="IPR024177">
    <property type="entry name" value="Biotin_synthase"/>
</dbReference>
<evidence type="ECO:0000256" key="9">
    <source>
        <dbReference type="ARBA" id="ARBA00022723"/>
    </source>
</evidence>
<feature type="domain" description="Radical SAM core" evidence="18">
    <location>
        <begin position="47"/>
        <end position="277"/>
    </location>
</feature>
<dbReference type="SFLD" id="SFLDG01278">
    <property type="entry name" value="biotin_synthase_like"/>
    <property type="match status" value="1"/>
</dbReference>
<comment type="catalytic activity">
    <reaction evidence="13 16">
        <text>(4R,5S)-dethiobiotin + (sulfur carrier)-SH + 2 reduced [2Fe-2S]-[ferredoxin] + 2 S-adenosyl-L-methionine = (sulfur carrier)-H + biotin + 2 5'-deoxyadenosine + 2 L-methionine + 2 oxidized [2Fe-2S]-[ferredoxin]</text>
        <dbReference type="Rhea" id="RHEA:22060"/>
        <dbReference type="Rhea" id="RHEA-COMP:10000"/>
        <dbReference type="Rhea" id="RHEA-COMP:10001"/>
        <dbReference type="Rhea" id="RHEA-COMP:14737"/>
        <dbReference type="Rhea" id="RHEA-COMP:14739"/>
        <dbReference type="ChEBI" id="CHEBI:17319"/>
        <dbReference type="ChEBI" id="CHEBI:29917"/>
        <dbReference type="ChEBI" id="CHEBI:33737"/>
        <dbReference type="ChEBI" id="CHEBI:33738"/>
        <dbReference type="ChEBI" id="CHEBI:57586"/>
        <dbReference type="ChEBI" id="CHEBI:57844"/>
        <dbReference type="ChEBI" id="CHEBI:59789"/>
        <dbReference type="ChEBI" id="CHEBI:64428"/>
        <dbReference type="ChEBI" id="CHEBI:149473"/>
        <dbReference type="EC" id="2.8.1.6"/>
    </reaction>
</comment>
<name>A0A1H2QM11_9BACI</name>
<evidence type="ECO:0000256" key="17">
    <source>
        <dbReference type="PIRSR" id="PIRSR001619-1"/>
    </source>
</evidence>
<dbReference type="Pfam" id="PF04055">
    <property type="entry name" value="Radical_SAM"/>
    <property type="match status" value="1"/>
</dbReference>
<dbReference type="InterPro" id="IPR002684">
    <property type="entry name" value="Biotin_synth/BioAB"/>
</dbReference>
<comment type="similarity">
    <text evidence="2 16">Belongs to the radical SAM superfamily. Biotin synthase family.</text>
</comment>
<dbReference type="InterPro" id="IPR006638">
    <property type="entry name" value="Elp3/MiaA/NifB-like_rSAM"/>
</dbReference>
<evidence type="ECO:0000256" key="10">
    <source>
        <dbReference type="ARBA" id="ARBA00022756"/>
    </source>
</evidence>
<organism evidence="19 20">
    <name type="scientific">Marinococcus luteus</name>
    <dbReference type="NCBI Taxonomy" id="1122204"/>
    <lineage>
        <taxon>Bacteria</taxon>
        <taxon>Bacillati</taxon>
        <taxon>Bacillota</taxon>
        <taxon>Bacilli</taxon>
        <taxon>Bacillales</taxon>
        <taxon>Bacillaceae</taxon>
        <taxon>Marinococcus</taxon>
    </lineage>
</organism>
<keyword evidence="10 16" id="KW-0093">Biotin biosynthesis</keyword>
<feature type="binding site" evidence="16 17">
    <location>
        <position position="70"/>
    </location>
    <ligand>
        <name>[4Fe-4S] cluster</name>
        <dbReference type="ChEBI" id="CHEBI:49883"/>
        <note>4Fe-4S-S-AdoMet</note>
    </ligand>
</feature>
<dbReference type="UniPathway" id="UPA00078">
    <property type="reaction ID" value="UER00162"/>
</dbReference>
<dbReference type="SFLD" id="SFLDG01060">
    <property type="entry name" value="BATS_domain_containing"/>
    <property type="match status" value="1"/>
</dbReference>
<dbReference type="OrthoDB" id="9786826at2"/>
<reference evidence="19 20" key="1">
    <citation type="submission" date="2016-10" db="EMBL/GenBank/DDBJ databases">
        <authorList>
            <person name="de Groot N.N."/>
        </authorList>
    </citation>
    <scope>NUCLEOTIDE SEQUENCE [LARGE SCALE GENOMIC DNA]</scope>
    <source>
        <strain evidence="19 20">DSM 23126</strain>
    </source>
</reference>
<dbReference type="EMBL" id="FNNC01000001">
    <property type="protein sequence ID" value="SDW07704.1"/>
    <property type="molecule type" value="Genomic_DNA"/>
</dbReference>
<dbReference type="PANTHER" id="PTHR22976:SF2">
    <property type="entry name" value="BIOTIN SYNTHASE, MITOCHONDRIAL"/>
    <property type="match status" value="1"/>
</dbReference>
<dbReference type="GO" id="GO:0004076">
    <property type="term" value="F:biotin synthase activity"/>
    <property type="evidence" value="ECO:0007669"/>
    <property type="project" value="UniProtKB-UniRule"/>
</dbReference>
<evidence type="ECO:0000256" key="7">
    <source>
        <dbReference type="ARBA" id="ARBA00022691"/>
    </source>
</evidence>
<keyword evidence="20" id="KW-1185">Reference proteome</keyword>
<dbReference type="GO" id="GO:0051537">
    <property type="term" value="F:2 iron, 2 sulfur cluster binding"/>
    <property type="evidence" value="ECO:0007669"/>
    <property type="project" value="UniProtKB-KW"/>
</dbReference>
<dbReference type="Proteomes" id="UP000199488">
    <property type="component" value="Unassembled WGS sequence"/>
</dbReference>
<evidence type="ECO:0000256" key="4">
    <source>
        <dbReference type="ARBA" id="ARBA00012236"/>
    </source>
</evidence>
<dbReference type="NCBIfam" id="TIGR00433">
    <property type="entry name" value="bioB"/>
    <property type="match status" value="1"/>
</dbReference>
<keyword evidence="11 16" id="KW-0408">Iron</keyword>
<feature type="binding site" evidence="16 17">
    <location>
        <position position="66"/>
    </location>
    <ligand>
        <name>[4Fe-4S] cluster</name>
        <dbReference type="ChEBI" id="CHEBI:49883"/>
        <note>4Fe-4S-S-AdoMet</note>
    </ligand>
</feature>
<evidence type="ECO:0000313" key="19">
    <source>
        <dbReference type="EMBL" id="SDW07704.1"/>
    </source>
</evidence>
<evidence type="ECO:0000256" key="14">
    <source>
        <dbReference type="ARBA" id="ARBA00057568"/>
    </source>
</evidence>
<dbReference type="RefSeq" id="WP_091610489.1">
    <property type="nucleotide sequence ID" value="NZ_FNNC01000001.1"/>
</dbReference>
<proteinExistence type="inferred from homology"/>
<keyword evidence="9 16" id="KW-0479">Metal-binding</keyword>
<evidence type="ECO:0000256" key="3">
    <source>
        <dbReference type="ARBA" id="ARBA00011738"/>
    </source>
</evidence>
<evidence type="ECO:0000256" key="16">
    <source>
        <dbReference type="HAMAP-Rule" id="MF_01694"/>
    </source>
</evidence>
<keyword evidence="6 16" id="KW-0808">Transferase</keyword>
<keyword evidence="7 16" id="KW-0949">S-adenosyl-L-methionine</keyword>
<sequence>MGTFWIERAKEIQQGKHLTWEEAAAFLKEPRELLLEQLEAAYLLRSHYYQNQVKLNMIVNTKSGLCSENCGYCAQSVDSKAVISKYRMMPSKDIVQGAREAEKRGAGTYCIVASGRGPSEKELRTVEEAVGEIKATSQLKVCACLGILKEGQGERLKAAGVDRYNHNVNSSERFHDNIVTTHTYGDRTETVNGAIQAGMSPCSGLIAGMGESDEDIIDVLYALKEIGADSIPVNFLHAIEGTAFEHQPGLRPEECLRILALARMILPSKEIRAAGGREENLKSMQPLALYAVNSIFLGDYLTTPGQAWKKDLQMIEDAGFEIEENAFTQSAEMFSG</sequence>
<protein>
    <recommendedName>
        <fullName evidence="15 16">Biotin synthase</fullName>
        <ecNumber evidence="4 16">2.8.1.6</ecNumber>
    </recommendedName>
</protein>
<feature type="binding site" evidence="16 17">
    <location>
        <position position="202"/>
    </location>
    <ligand>
        <name>[2Fe-2S] cluster</name>
        <dbReference type="ChEBI" id="CHEBI:190135"/>
    </ligand>
</feature>
<dbReference type="STRING" id="1122204.SAMN05421781_0363"/>
<gene>
    <name evidence="16" type="primary">bioB</name>
    <name evidence="19" type="ORF">SAMN05421781_0363</name>
</gene>
<comment type="subunit">
    <text evidence="3 16">Homodimer.</text>
</comment>
<evidence type="ECO:0000256" key="11">
    <source>
        <dbReference type="ARBA" id="ARBA00023004"/>
    </source>
</evidence>
<dbReference type="SUPFAM" id="SSF102114">
    <property type="entry name" value="Radical SAM enzymes"/>
    <property type="match status" value="1"/>
</dbReference>
<evidence type="ECO:0000256" key="13">
    <source>
        <dbReference type="ARBA" id="ARBA00051157"/>
    </source>
</evidence>
<dbReference type="HAMAP" id="MF_01694">
    <property type="entry name" value="BioB"/>
    <property type="match status" value="1"/>
</dbReference>
<dbReference type="CDD" id="cd01335">
    <property type="entry name" value="Radical_SAM"/>
    <property type="match status" value="1"/>
</dbReference>
<dbReference type="InterPro" id="IPR013785">
    <property type="entry name" value="Aldolase_TIM"/>
</dbReference>
<keyword evidence="5 16" id="KW-0004">4Fe-4S</keyword>
<dbReference type="GO" id="GO:0051539">
    <property type="term" value="F:4 iron, 4 sulfur cluster binding"/>
    <property type="evidence" value="ECO:0007669"/>
    <property type="project" value="UniProtKB-KW"/>
</dbReference>
<evidence type="ECO:0000256" key="2">
    <source>
        <dbReference type="ARBA" id="ARBA00010765"/>
    </source>
</evidence>
<dbReference type="SMART" id="SM00876">
    <property type="entry name" value="BATS"/>
    <property type="match status" value="1"/>
</dbReference>
<evidence type="ECO:0000256" key="12">
    <source>
        <dbReference type="ARBA" id="ARBA00023014"/>
    </source>
</evidence>
<dbReference type="InterPro" id="IPR010722">
    <property type="entry name" value="BATS_dom"/>
</dbReference>
<dbReference type="Gene3D" id="3.20.20.70">
    <property type="entry name" value="Aldolase class I"/>
    <property type="match status" value="1"/>
</dbReference>
<feature type="binding site" evidence="16 17">
    <location>
        <position position="73"/>
    </location>
    <ligand>
        <name>[4Fe-4S] cluster</name>
        <dbReference type="ChEBI" id="CHEBI:49883"/>
        <note>4Fe-4S-S-AdoMet</note>
    </ligand>
</feature>
<comment type="cofactor">
    <cofactor evidence="16">
        <name>[2Fe-2S] cluster</name>
        <dbReference type="ChEBI" id="CHEBI:190135"/>
    </cofactor>
    <text evidence="16">Binds 1 [2Fe-2S] cluster. The cluster is coordinated with 3 cysteines and 1 arginine.</text>
</comment>
<feature type="binding site" evidence="16 17">
    <location>
        <position position="110"/>
    </location>
    <ligand>
        <name>[2Fe-2S] cluster</name>
        <dbReference type="ChEBI" id="CHEBI:190135"/>
    </ligand>
</feature>
<feature type="binding site" evidence="16 17">
    <location>
        <position position="272"/>
    </location>
    <ligand>
        <name>[2Fe-2S] cluster</name>
        <dbReference type="ChEBI" id="CHEBI:190135"/>
    </ligand>
</feature>
<dbReference type="PANTHER" id="PTHR22976">
    <property type="entry name" value="BIOTIN SYNTHASE"/>
    <property type="match status" value="1"/>
</dbReference>
<dbReference type="InterPro" id="IPR007197">
    <property type="entry name" value="rSAM"/>
</dbReference>
<comment type="pathway">
    <text evidence="1 16">Cofactor biosynthesis; biotin biosynthesis; biotin from 7,8-diaminononanoate: step 2/2.</text>
</comment>
<comment type="cofactor">
    <cofactor evidence="17">
        <name>[2Fe-2S] cluster</name>
        <dbReference type="ChEBI" id="CHEBI:190135"/>
    </cofactor>
    <text evidence="17">Binds 1 [2Fe-2S] cluster. The cluster is coordinated with 3 cysteines and 1 arginine.</text>
</comment>
<evidence type="ECO:0000313" key="20">
    <source>
        <dbReference type="Proteomes" id="UP000199488"/>
    </source>
</evidence>
<keyword evidence="8 16" id="KW-0001">2Fe-2S</keyword>
<accession>A0A1H2QM11</accession>
<dbReference type="Pfam" id="PF06968">
    <property type="entry name" value="BATS"/>
    <property type="match status" value="1"/>
</dbReference>
<dbReference type="AlphaFoldDB" id="A0A1H2QM11"/>
<comment type="cofactor">
    <cofactor evidence="16 17">
        <name>[4Fe-4S] cluster</name>
        <dbReference type="ChEBI" id="CHEBI:49883"/>
    </cofactor>
    <text evidence="16 17">Binds 1 [4Fe-4S] cluster. The cluster is coordinated with 3 cysteines and an exchangeable S-adenosyl-L-methionine.</text>
</comment>
<evidence type="ECO:0000256" key="8">
    <source>
        <dbReference type="ARBA" id="ARBA00022714"/>
    </source>
</evidence>
<dbReference type="EC" id="2.8.1.6" evidence="4 16"/>